<evidence type="ECO:0000313" key="4">
    <source>
        <dbReference type="EMBL" id="PZF71400.1"/>
    </source>
</evidence>
<dbReference type="InterPro" id="IPR008278">
    <property type="entry name" value="4-PPantetheinyl_Trfase_dom"/>
</dbReference>
<keyword evidence="5" id="KW-1185">Reference proteome</keyword>
<dbReference type="Proteomes" id="UP000248745">
    <property type="component" value="Unassembled WGS sequence"/>
</dbReference>
<sequence>MPLCYWTKIPIEKKQQKQLLSLLPPELRSHLNNFQDIGEQQRSACGKVLLQQILSGYSLPWALDYLRFDEYLRPYFGNDFDFNIAHSGEISVCAATKKGRIGVDIEKVQDVDVEEFKDFFTQQEWEQITGGRNELNNFYRFWTRKESLLKAIGKGIYADLSWVDVCGDEVEAEGQIYHLTELYIADGYQACVAMTERETVSCEEIAVIDLLKADL</sequence>
<evidence type="ECO:0000256" key="1">
    <source>
        <dbReference type="ARBA" id="ARBA00010990"/>
    </source>
</evidence>
<dbReference type="PANTHER" id="PTHR12215">
    <property type="entry name" value="PHOSPHOPANTETHEINE TRANSFERASE"/>
    <property type="match status" value="1"/>
</dbReference>
<dbReference type="GO" id="GO:0000287">
    <property type="term" value="F:magnesium ion binding"/>
    <property type="evidence" value="ECO:0007669"/>
    <property type="project" value="InterPro"/>
</dbReference>
<dbReference type="SUPFAM" id="SSF56214">
    <property type="entry name" value="4'-phosphopantetheinyl transferase"/>
    <property type="match status" value="2"/>
</dbReference>
<dbReference type="EMBL" id="QKTW01000025">
    <property type="protein sequence ID" value="PZF71400.1"/>
    <property type="molecule type" value="Genomic_DNA"/>
</dbReference>
<dbReference type="PANTHER" id="PTHR12215:SF10">
    <property type="entry name" value="L-AMINOADIPATE-SEMIALDEHYDE DEHYDROGENASE-PHOSPHOPANTETHEINYL TRANSFERASE"/>
    <property type="match status" value="1"/>
</dbReference>
<name>A0A2W2AGL2_9BACT</name>
<gene>
    <name evidence="4" type="ORF">DN068_19110</name>
</gene>
<dbReference type="OrthoDB" id="9808281at2"/>
<evidence type="ECO:0000259" key="3">
    <source>
        <dbReference type="Pfam" id="PF01648"/>
    </source>
</evidence>
<evidence type="ECO:0000256" key="2">
    <source>
        <dbReference type="ARBA" id="ARBA00022679"/>
    </source>
</evidence>
<dbReference type="RefSeq" id="WP_111000546.1">
    <property type="nucleotide sequence ID" value="NZ_QKTW01000025.1"/>
</dbReference>
<comment type="caution">
    <text evidence="4">The sequence shown here is derived from an EMBL/GenBank/DDBJ whole genome shotgun (WGS) entry which is preliminary data.</text>
</comment>
<dbReference type="GO" id="GO:0019878">
    <property type="term" value="P:lysine biosynthetic process via aminoadipic acid"/>
    <property type="evidence" value="ECO:0007669"/>
    <property type="project" value="TreeGrafter"/>
</dbReference>
<dbReference type="AlphaFoldDB" id="A0A2W2AGL2"/>
<proteinExistence type="inferred from homology"/>
<evidence type="ECO:0000313" key="5">
    <source>
        <dbReference type="Proteomes" id="UP000248745"/>
    </source>
</evidence>
<reference evidence="4 5" key="1">
    <citation type="submission" date="2018-06" db="EMBL/GenBank/DDBJ databases">
        <title>Mucibacter soli gen. nov., sp. nov., a new member of the family Chitinophagaceae producing mucin.</title>
        <authorList>
            <person name="Kim M.-K."/>
            <person name="Park S."/>
            <person name="Kim T.-S."/>
            <person name="Joung Y."/>
            <person name="Han J.-H."/>
            <person name="Kim S.B."/>
        </authorList>
    </citation>
    <scope>NUCLEOTIDE SEQUENCE [LARGE SCALE GENOMIC DNA]</scope>
    <source>
        <strain evidence="4 5">R1-15</strain>
    </source>
</reference>
<comment type="similarity">
    <text evidence="1">Belongs to the P-Pant transferase superfamily. Gsp/Sfp/HetI/AcpT family.</text>
</comment>
<organism evidence="4 5">
    <name type="scientific">Taibaiella soli</name>
    <dbReference type="NCBI Taxonomy" id="1649169"/>
    <lineage>
        <taxon>Bacteria</taxon>
        <taxon>Pseudomonadati</taxon>
        <taxon>Bacteroidota</taxon>
        <taxon>Chitinophagia</taxon>
        <taxon>Chitinophagales</taxon>
        <taxon>Chitinophagaceae</taxon>
        <taxon>Taibaiella</taxon>
    </lineage>
</organism>
<keyword evidence="2" id="KW-0808">Transferase</keyword>
<protein>
    <recommendedName>
        <fullName evidence="3">4'-phosphopantetheinyl transferase domain-containing protein</fullName>
    </recommendedName>
</protein>
<dbReference type="GO" id="GO:0008897">
    <property type="term" value="F:holo-[acyl-carrier-protein] synthase activity"/>
    <property type="evidence" value="ECO:0007669"/>
    <property type="project" value="InterPro"/>
</dbReference>
<dbReference type="InterPro" id="IPR050559">
    <property type="entry name" value="P-Pant_transferase_sf"/>
</dbReference>
<dbReference type="Pfam" id="PF01648">
    <property type="entry name" value="ACPS"/>
    <property type="match status" value="1"/>
</dbReference>
<accession>A0A2W2AGL2</accession>
<dbReference type="GO" id="GO:0005829">
    <property type="term" value="C:cytosol"/>
    <property type="evidence" value="ECO:0007669"/>
    <property type="project" value="TreeGrafter"/>
</dbReference>
<dbReference type="Gene3D" id="3.90.470.20">
    <property type="entry name" value="4'-phosphopantetheinyl transferase domain"/>
    <property type="match status" value="2"/>
</dbReference>
<dbReference type="InterPro" id="IPR037143">
    <property type="entry name" value="4-PPantetheinyl_Trfase_dom_sf"/>
</dbReference>
<feature type="domain" description="4'-phosphopantetheinyl transferase" evidence="3">
    <location>
        <begin position="100"/>
        <end position="179"/>
    </location>
</feature>